<dbReference type="InterPro" id="IPR036052">
    <property type="entry name" value="TrpB-like_PALP_sf"/>
</dbReference>
<evidence type="ECO:0000256" key="3">
    <source>
        <dbReference type="ARBA" id="ARBA00023239"/>
    </source>
</evidence>
<keyword evidence="2" id="KW-0663">Pyridoxal phosphate</keyword>
<gene>
    <name evidence="5" type="ORF">Q8A70_17070</name>
</gene>
<dbReference type="SUPFAM" id="SSF53686">
    <property type="entry name" value="Tryptophan synthase beta subunit-like PLP-dependent enzymes"/>
    <property type="match status" value="1"/>
</dbReference>
<dbReference type="PANTHER" id="PTHR48078">
    <property type="entry name" value="THREONINE DEHYDRATASE, MITOCHONDRIAL-RELATED"/>
    <property type="match status" value="1"/>
</dbReference>
<feature type="domain" description="Tryptophan synthase beta chain-like PALP" evidence="4">
    <location>
        <begin position="20"/>
        <end position="305"/>
    </location>
</feature>
<evidence type="ECO:0000259" key="4">
    <source>
        <dbReference type="Pfam" id="PF00291"/>
    </source>
</evidence>
<name>A0ABU0YQC2_9PROT</name>
<dbReference type="Pfam" id="PF00291">
    <property type="entry name" value="PALP"/>
    <property type="match status" value="1"/>
</dbReference>
<dbReference type="InterPro" id="IPR050147">
    <property type="entry name" value="Ser/Thr_Dehydratase"/>
</dbReference>
<evidence type="ECO:0000256" key="2">
    <source>
        <dbReference type="ARBA" id="ARBA00022898"/>
    </source>
</evidence>
<evidence type="ECO:0000313" key="5">
    <source>
        <dbReference type="EMBL" id="MDQ7249402.1"/>
    </source>
</evidence>
<keyword evidence="6" id="KW-1185">Reference proteome</keyword>
<dbReference type="PANTHER" id="PTHR48078:SF6">
    <property type="entry name" value="L-THREONINE DEHYDRATASE CATABOLIC TDCB"/>
    <property type="match status" value="1"/>
</dbReference>
<evidence type="ECO:0000256" key="1">
    <source>
        <dbReference type="ARBA" id="ARBA00001933"/>
    </source>
</evidence>
<dbReference type="Gene3D" id="3.40.50.1100">
    <property type="match status" value="2"/>
</dbReference>
<proteinExistence type="predicted"/>
<comment type="cofactor">
    <cofactor evidence="1">
        <name>pyridoxal 5'-phosphate</name>
        <dbReference type="ChEBI" id="CHEBI:597326"/>
    </cofactor>
</comment>
<dbReference type="RefSeq" id="WP_379957341.1">
    <property type="nucleotide sequence ID" value="NZ_JAUYVI010000005.1"/>
</dbReference>
<keyword evidence="3" id="KW-0456">Lyase</keyword>
<reference evidence="6" key="1">
    <citation type="submission" date="2023-08" db="EMBL/GenBank/DDBJ databases">
        <title>Rhodospirillaceae gen. nov., a novel taxon isolated from the Yangtze River Yuezi River estuary sludge.</title>
        <authorList>
            <person name="Ruan L."/>
        </authorList>
    </citation>
    <scope>NUCLEOTIDE SEQUENCE [LARGE SCALE GENOMIC DNA]</scope>
    <source>
        <strain evidence="6">R-7</strain>
    </source>
</reference>
<comment type="caution">
    <text evidence="5">The sequence shown here is derived from an EMBL/GenBank/DDBJ whole genome shotgun (WGS) entry which is preliminary data.</text>
</comment>
<sequence>MQNLVTIDDIAAAERTIEGWVERTPSVKSPALAAKLGARVALKLELLQKTGCFKPRGITNKLLSLSDEEKKRGLITVSGGNHGIAIAAIGKEMGIAVTVVMSDKAPQRSQARIKASGATLLLTSDAGAAFDLAEQECAAKGMTYIHSYDDPKIIAGHGTVGREFIADQPDLTDVLVSIGGGGLISGCAVALKAANPAIRIWGVETEGADAMTQALANGAPVKIQVTSIATTLGAPSVTERSLSHVQALVETVITVSDAEAVAGVIVLAEEGKLWAEPAAGCLIPAAQQVIERVGPEAKLGLVVCGGNVAFSDVEGWVKRFGVSVA</sequence>
<dbReference type="EMBL" id="JAUYVI010000005">
    <property type="protein sequence ID" value="MDQ7249402.1"/>
    <property type="molecule type" value="Genomic_DNA"/>
</dbReference>
<dbReference type="Proteomes" id="UP001230156">
    <property type="component" value="Unassembled WGS sequence"/>
</dbReference>
<dbReference type="InterPro" id="IPR001926">
    <property type="entry name" value="TrpB-like_PALP"/>
</dbReference>
<protein>
    <submittedName>
        <fullName evidence="5">Pyridoxal-phosphate dependent enzyme</fullName>
    </submittedName>
</protein>
<organism evidence="5 6">
    <name type="scientific">Dongia sedimenti</name>
    <dbReference type="NCBI Taxonomy" id="3064282"/>
    <lineage>
        <taxon>Bacteria</taxon>
        <taxon>Pseudomonadati</taxon>
        <taxon>Pseudomonadota</taxon>
        <taxon>Alphaproteobacteria</taxon>
        <taxon>Rhodospirillales</taxon>
        <taxon>Dongiaceae</taxon>
        <taxon>Dongia</taxon>
    </lineage>
</organism>
<accession>A0ABU0YQC2</accession>
<evidence type="ECO:0000313" key="6">
    <source>
        <dbReference type="Proteomes" id="UP001230156"/>
    </source>
</evidence>